<dbReference type="InterPro" id="IPR050121">
    <property type="entry name" value="Cytochrome_P450_monoxygenase"/>
</dbReference>
<dbReference type="STRING" id="1051890.A0A3N4LGU1"/>
<dbReference type="PRINTS" id="PR00385">
    <property type="entry name" value="P450"/>
</dbReference>
<keyword evidence="3" id="KW-1133">Transmembrane helix</keyword>
<dbReference type="Pfam" id="PF00067">
    <property type="entry name" value="p450"/>
    <property type="match status" value="1"/>
</dbReference>
<dbReference type="PRINTS" id="PR00463">
    <property type="entry name" value="EP450I"/>
</dbReference>
<comment type="similarity">
    <text evidence="1">Belongs to the cytochrome P450 family.</text>
</comment>
<dbReference type="GO" id="GO:0004497">
    <property type="term" value="F:monooxygenase activity"/>
    <property type="evidence" value="ECO:0007669"/>
    <property type="project" value="InterPro"/>
</dbReference>
<reference evidence="4 5" key="1">
    <citation type="journal article" date="2018" name="Nat. Ecol. Evol.">
        <title>Pezizomycetes genomes reveal the molecular basis of ectomycorrhizal truffle lifestyle.</title>
        <authorList>
            <person name="Murat C."/>
            <person name="Payen T."/>
            <person name="Noel B."/>
            <person name="Kuo A."/>
            <person name="Morin E."/>
            <person name="Chen J."/>
            <person name="Kohler A."/>
            <person name="Krizsan K."/>
            <person name="Balestrini R."/>
            <person name="Da Silva C."/>
            <person name="Montanini B."/>
            <person name="Hainaut M."/>
            <person name="Levati E."/>
            <person name="Barry K.W."/>
            <person name="Belfiori B."/>
            <person name="Cichocki N."/>
            <person name="Clum A."/>
            <person name="Dockter R.B."/>
            <person name="Fauchery L."/>
            <person name="Guy J."/>
            <person name="Iotti M."/>
            <person name="Le Tacon F."/>
            <person name="Lindquist E.A."/>
            <person name="Lipzen A."/>
            <person name="Malagnac F."/>
            <person name="Mello A."/>
            <person name="Molinier V."/>
            <person name="Miyauchi S."/>
            <person name="Poulain J."/>
            <person name="Riccioni C."/>
            <person name="Rubini A."/>
            <person name="Sitrit Y."/>
            <person name="Splivallo R."/>
            <person name="Traeger S."/>
            <person name="Wang M."/>
            <person name="Zifcakova L."/>
            <person name="Wipf D."/>
            <person name="Zambonelli A."/>
            <person name="Paolocci F."/>
            <person name="Nowrousian M."/>
            <person name="Ottonello S."/>
            <person name="Baldrian P."/>
            <person name="Spatafora J.W."/>
            <person name="Henrissat B."/>
            <person name="Nagy L.G."/>
            <person name="Aury J.M."/>
            <person name="Wincker P."/>
            <person name="Grigoriev I.V."/>
            <person name="Bonfante P."/>
            <person name="Martin F.M."/>
        </authorList>
    </citation>
    <scope>NUCLEOTIDE SEQUENCE [LARGE SCALE GENOMIC DNA]</scope>
    <source>
        <strain evidence="4 5">ATCC MYA-4762</strain>
    </source>
</reference>
<dbReference type="InterPro" id="IPR002401">
    <property type="entry name" value="Cyt_P450_E_grp-I"/>
</dbReference>
<dbReference type="GO" id="GO:0016705">
    <property type="term" value="F:oxidoreductase activity, acting on paired donors, with incorporation or reduction of molecular oxygen"/>
    <property type="evidence" value="ECO:0007669"/>
    <property type="project" value="InterPro"/>
</dbReference>
<keyword evidence="2" id="KW-0408">Iron</keyword>
<keyword evidence="5" id="KW-1185">Reference proteome</keyword>
<dbReference type="PANTHER" id="PTHR24305">
    <property type="entry name" value="CYTOCHROME P450"/>
    <property type="match status" value="1"/>
</dbReference>
<dbReference type="GO" id="GO:0020037">
    <property type="term" value="F:heme binding"/>
    <property type="evidence" value="ECO:0007669"/>
    <property type="project" value="InterPro"/>
</dbReference>
<feature type="transmembrane region" description="Helical" evidence="3">
    <location>
        <begin position="38"/>
        <end position="65"/>
    </location>
</feature>
<sequence length="569" mass="65181">MRALLHGSIARINCTDQLHRSLVLGRPPKLSSPVPSPGYNNLVCTFVYIFSAGLFAKLTYGILIYPHFFSPLRHIPGPKCISIWNGQFPTIHRQPSGQPHIKWMDEVPNDGLIRYLAFCNADRVFPTSPKLLQEVMHTKGYIFQKAPIVRRSIGKMFGMHGMLFSEGEQHKVQRRHMLPAFSYRHLRDLIPNFWEKSINLNKVMENDLRTRQDADTQKQIGMVVEISQWLNRATLDIIGSAGFGYEFNCINNNDESNELAQAYRKVFQPVSKGVQLQRVVFQYLPDWLIKLIPSKRRKESAEAIEMVKGMCMRMVREKKREYETEGKAGQKGLREIDILSLVTKDSPFTEEEMRDQLMTFLAAGHETTASALTWALFLLSQNPEIQSRLRAEIRSQIPSPTSTATPAVPLEDYLDTLPYLRNVTNEVFRFFPPVPMTLRMAGEDTTLGRHYIPKGTIVMISPWAINRSKKVWGPRADVFDPDRWEAYKEGKEGASNYDFMTFLHGPRSCIGKDFSRLEFKALLAALVGKFEFNEVLDKNGRRKELVIKSGITSRPENGLPLWVRSLDGW</sequence>
<evidence type="ECO:0000256" key="1">
    <source>
        <dbReference type="ARBA" id="ARBA00010617"/>
    </source>
</evidence>
<dbReference type="InterPro" id="IPR001128">
    <property type="entry name" value="Cyt_P450"/>
</dbReference>
<protein>
    <submittedName>
        <fullName evidence="4">Cytochrome P450</fullName>
    </submittedName>
</protein>
<dbReference type="InParanoid" id="A0A3N4LGU1"/>
<evidence type="ECO:0000256" key="3">
    <source>
        <dbReference type="SAM" id="Phobius"/>
    </source>
</evidence>
<dbReference type="Proteomes" id="UP000267821">
    <property type="component" value="Unassembled WGS sequence"/>
</dbReference>
<dbReference type="CDD" id="cd11069">
    <property type="entry name" value="CYP_FUM15-like"/>
    <property type="match status" value="1"/>
</dbReference>
<evidence type="ECO:0000313" key="4">
    <source>
        <dbReference type="EMBL" id="RPB20928.1"/>
    </source>
</evidence>
<name>A0A3N4LGU1_9PEZI</name>
<evidence type="ECO:0000313" key="5">
    <source>
        <dbReference type="Proteomes" id="UP000267821"/>
    </source>
</evidence>
<dbReference type="Gene3D" id="1.10.630.10">
    <property type="entry name" value="Cytochrome P450"/>
    <property type="match status" value="1"/>
</dbReference>
<accession>A0A3N4LGU1</accession>
<evidence type="ECO:0000256" key="2">
    <source>
        <dbReference type="PIRSR" id="PIRSR602401-1"/>
    </source>
</evidence>
<keyword evidence="2" id="KW-0349">Heme</keyword>
<gene>
    <name evidence="4" type="ORF">L211DRAFT_858580</name>
</gene>
<dbReference type="FunCoup" id="A0A3N4LGU1">
    <property type="interactions" value="1489"/>
</dbReference>
<keyword evidence="2" id="KW-0479">Metal-binding</keyword>
<organism evidence="4 5">
    <name type="scientific">Terfezia boudieri ATCC MYA-4762</name>
    <dbReference type="NCBI Taxonomy" id="1051890"/>
    <lineage>
        <taxon>Eukaryota</taxon>
        <taxon>Fungi</taxon>
        <taxon>Dikarya</taxon>
        <taxon>Ascomycota</taxon>
        <taxon>Pezizomycotina</taxon>
        <taxon>Pezizomycetes</taxon>
        <taxon>Pezizales</taxon>
        <taxon>Pezizaceae</taxon>
        <taxon>Terfezia</taxon>
    </lineage>
</organism>
<comment type="cofactor">
    <cofactor evidence="2">
        <name>heme</name>
        <dbReference type="ChEBI" id="CHEBI:30413"/>
    </cofactor>
</comment>
<dbReference type="InterPro" id="IPR036396">
    <property type="entry name" value="Cyt_P450_sf"/>
</dbReference>
<dbReference type="EMBL" id="ML121566">
    <property type="protein sequence ID" value="RPB20928.1"/>
    <property type="molecule type" value="Genomic_DNA"/>
</dbReference>
<dbReference type="GO" id="GO:0005506">
    <property type="term" value="F:iron ion binding"/>
    <property type="evidence" value="ECO:0007669"/>
    <property type="project" value="InterPro"/>
</dbReference>
<proteinExistence type="inferred from homology"/>
<feature type="binding site" description="axial binding residue" evidence="2">
    <location>
        <position position="509"/>
    </location>
    <ligand>
        <name>heme</name>
        <dbReference type="ChEBI" id="CHEBI:30413"/>
    </ligand>
    <ligandPart>
        <name>Fe</name>
        <dbReference type="ChEBI" id="CHEBI:18248"/>
    </ligandPart>
</feature>
<keyword evidence="3" id="KW-0472">Membrane</keyword>
<dbReference type="SUPFAM" id="SSF48264">
    <property type="entry name" value="Cytochrome P450"/>
    <property type="match status" value="1"/>
</dbReference>
<dbReference type="OrthoDB" id="1470350at2759"/>
<dbReference type="PANTHER" id="PTHR24305:SF166">
    <property type="entry name" value="CYTOCHROME P450 12A4, MITOCHONDRIAL-RELATED"/>
    <property type="match status" value="1"/>
</dbReference>
<keyword evidence="3" id="KW-0812">Transmembrane</keyword>
<dbReference type="AlphaFoldDB" id="A0A3N4LGU1"/>